<evidence type="ECO:0000313" key="3">
    <source>
        <dbReference type="Proteomes" id="UP000231279"/>
    </source>
</evidence>
<keyword evidence="1" id="KW-0472">Membrane</keyword>
<keyword evidence="1" id="KW-1133">Transmembrane helix</keyword>
<name>A0A2G9HHF1_9LAMI</name>
<gene>
    <name evidence="2" type="ORF">CDL12_10406</name>
</gene>
<protein>
    <submittedName>
        <fullName evidence="2">Uncharacterized protein</fullName>
    </submittedName>
</protein>
<evidence type="ECO:0000256" key="1">
    <source>
        <dbReference type="SAM" id="Phobius"/>
    </source>
</evidence>
<keyword evidence="1" id="KW-0812">Transmembrane</keyword>
<keyword evidence="3" id="KW-1185">Reference proteome</keyword>
<proteinExistence type="predicted"/>
<dbReference type="Pfam" id="PF03140">
    <property type="entry name" value="DUF247"/>
    <property type="match status" value="1"/>
</dbReference>
<reference evidence="3" key="1">
    <citation type="journal article" date="2018" name="Gigascience">
        <title>Genome assembly of the Pink Ipe (Handroanthus impetiginosus, Bignoniaceae), a highly valued, ecologically keystone Neotropical timber forest tree.</title>
        <authorList>
            <person name="Silva-Junior O.B."/>
            <person name="Grattapaglia D."/>
            <person name="Novaes E."/>
            <person name="Collevatti R.G."/>
        </authorList>
    </citation>
    <scope>NUCLEOTIDE SEQUENCE [LARGE SCALE GENOMIC DNA]</scope>
    <source>
        <strain evidence="3">cv. UFG-1</strain>
    </source>
</reference>
<dbReference type="EMBL" id="NKXS01001775">
    <property type="protein sequence ID" value="PIN16936.1"/>
    <property type="molecule type" value="Genomic_DNA"/>
</dbReference>
<dbReference type="STRING" id="429701.A0A2G9HHF1"/>
<dbReference type="AlphaFoldDB" id="A0A2G9HHF1"/>
<feature type="transmembrane region" description="Helical" evidence="1">
    <location>
        <begin position="303"/>
        <end position="324"/>
    </location>
</feature>
<accession>A0A2G9HHF1</accession>
<dbReference type="PANTHER" id="PTHR31549:SF129">
    <property type="entry name" value="DUF4220 DOMAIN-CONTAINING PROTEIN"/>
    <property type="match status" value="1"/>
</dbReference>
<dbReference type="Proteomes" id="UP000231279">
    <property type="component" value="Unassembled WGS sequence"/>
</dbReference>
<dbReference type="PANTHER" id="PTHR31549">
    <property type="entry name" value="PROTEIN, PUTATIVE (DUF247)-RELATED-RELATED"/>
    <property type="match status" value="1"/>
</dbReference>
<organism evidence="2 3">
    <name type="scientific">Handroanthus impetiginosus</name>
    <dbReference type="NCBI Taxonomy" id="429701"/>
    <lineage>
        <taxon>Eukaryota</taxon>
        <taxon>Viridiplantae</taxon>
        <taxon>Streptophyta</taxon>
        <taxon>Embryophyta</taxon>
        <taxon>Tracheophyta</taxon>
        <taxon>Spermatophyta</taxon>
        <taxon>Magnoliopsida</taxon>
        <taxon>eudicotyledons</taxon>
        <taxon>Gunneridae</taxon>
        <taxon>Pentapetalae</taxon>
        <taxon>asterids</taxon>
        <taxon>lamiids</taxon>
        <taxon>Lamiales</taxon>
        <taxon>Bignoniaceae</taxon>
        <taxon>Crescentiina</taxon>
        <taxon>Tabebuia alliance</taxon>
        <taxon>Handroanthus</taxon>
    </lineage>
</organism>
<sequence length="326" mass="38018">MCLQEIKKEITEIRNCYEEGSTDRYCDDELARMMLLDASFITVHIATNNTLGYLSTSIALQDMCLVENQIPFWIVELLLSIFTPGDEEKVLNSSMTDEKVLHLLERFYMVFVFDIHEPKETRWSLTKLWARFCKCMLFKKAKGDLKILVHSFRSLTELKTKGIHLKPSPTQSLQDVNFKSNFTHAELQLPTLSAFPNTKTLFLNMMCYELDAQTWKRDFVTSYVNFMKSLIVKPEDVKELREKKILLGLRGSDEEIVKMYQDFNTHGVDNPHIYQNVKDMIESHYNSKTKAWMAEVISTYSRIPWTFLTLLVVVLIALQTTYTIKS</sequence>
<dbReference type="OrthoDB" id="1849062at2759"/>
<evidence type="ECO:0000313" key="2">
    <source>
        <dbReference type="EMBL" id="PIN16936.1"/>
    </source>
</evidence>
<comment type="caution">
    <text evidence="2">The sequence shown here is derived from an EMBL/GenBank/DDBJ whole genome shotgun (WGS) entry which is preliminary data.</text>
</comment>
<dbReference type="InterPro" id="IPR004158">
    <property type="entry name" value="DUF247_pln"/>
</dbReference>